<proteinExistence type="inferred from homology"/>
<dbReference type="Pfam" id="PF00134">
    <property type="entry name" value="Cyclin_N"/>
    <property type="match status" value="1"/>
</dbReference>
<reference evidence="16 17" key="1">
    <citation type="submission" date="2020-04" db="EMBL/GenBank/DDBJ databases">
        <title>Perkinsus chesapeaki whole genome sequence.</title>
        <authorList>
            <person name="Bogema D.R."/>
        </authorList>
    </citation>
    <scope>NUCLEOTIDE SEQUENCE [LARGE SCALE GENOMIC DNA]</scope>
    <source>
        <strain evidence="16">ATCC PRA-425</strain>
    </source>
</reference>
<evidence type="ECO:0000256" key="11">
    <source>
        <dbReference type="ARBA" id="ARBA00023127"/>
    </source>
</evidence>
<feature type="transmembrane region" description="Helical" evidence="14">
    <location>
        <begin position="272"/>
        <end position="297"/>
    </location>
</feature>
<comment type="subcellular location">
    <subcellularLocation>
        <location evidence="1">Endoplasmic reticulum membrane</location>
        <topology evidence="1">Multi-pass membrane protein</topology>
    </subcellularLocation>
</comment>
<evidence type="ECO:0000256" key="12">
    <source>
        <dbReference type="ARBA" id="ARBA00023136"/>
    </source>
</evidence>
<sequence length="1223" mass="136329">MPCGSSSNCCGKNEDCCGGKKVAEQAESTDSECCGENCQCCGFDRPEMRAMKKLAGQAYVIYGSHTTWPSDANTMDDKLKEMVDTLRKPLPKNFPVVVAEGIPGEDQEGDMLLFPMGLRIPAGSDLTKLEVKKTKDLAEVSHPDAVPLPAKSRHIFVCAHGNRDKRCGRCGPELAECIEKLQDSRTHVRKCSHIGGHKFAGNLIVYDLKFSDPGDWYGYVTPSNLNKILKHSERKAFTSGIYQSHWRGRTGMSKDECINYASYQRQHHRINIAIGGVALTATLAALAAFVFKVVMVLTKLMQQGRFGGDENSRIVANRADVQQPPLKRRKTITSNVGTESSGRVFYSGLPAVGKSPFENFDDFVTPDRKPGSGMQCVFWEGRAQSSRGLQTVLKEFKNIDWKVNLKPWDRKVAGDAQYCAELADEIYHNLFKFDASYLSLADGMLDPKITPRMRAMLVDWLVEVLLKWRITDEALHLCISLLDRFLSNSDSPIEVAKLQLVGVCCAMIASKLQNPFSPEIESLMRICDGAYEVCEIEQMEHVILRTLDYRLDLPTAWTYLARWCQVFGLRKHYREIAAYLLDLTLLEYEALKYRPAVLALACTWVVVRMKRDRKKHRVAGATLEEENVLEDLGISSKERKPIAAICICRDVLKRGEEVGCQKKMAIVSEMFIPLLLNSAVYKEPYNSDLGVPGGELMFSYATLAGTLGVYLMTAILKTFLMPFYHSTDFDVHRNWLAVTYSLPISQWYRDGPWAPSKWTLDYPPIFAYFEEALANVGAIVAYWTGNDDLWQMLDPQAQEIPAPTSVVTFQRLTVIISDLALIPGVLLLCPPSGLFTPMKTLRYLGLLYMLAMPALLLIDHVHFQYNGMLLGVYFSAIGLMQRGKVLSGAVVFTLLVLSKHIFAYAAPAIGVWLLCNYCMVPAPYQRSVVSKRVFSFHRFFQLVGAVLGTTCLVLMPIIYYGELQPMLNRMFPFGRGLTHAYWAPNLWALYYGVDVVLAKLKGLPGSALTHGLVQVADPTVLLPVRPIHALLITVAVYLPVLTGIIRESGRPHGSQRSLLFWATMGTSAAFMCGWHVHEKALVTVVAPLMLEIILKRDLHGSSRYLTSVACLSTVMMASLLPLLPDTLPELGLKWTLMLLSWSIDDCVASMAEDGGRLHRVVVAVTAAACVLHQWVLPAALPSMAFAPLMFMSVYCAAGVTLSLLACYWFSTDHLVPVDEIKED</sequence>
<dbReference type="Pfam" id="PF03155">
    <property type="entry name" value="Alg6_Alg8"/>
    <property type="match status" value="1"/>
</dbReference>
<dbReference type="OrthoDB" id="1689333at2759"/>
<dbReference type="InterPro" id="IPR036915">
    <property type="entry name" value="Cyclin-like_sf"/>
</dbReference>
<dbReference type="SUPFAM" id="SSF47954">
    <property type="entry name" value="Cyclin-like"/>
    <property type="match status" value="2"/>
</dbReference>
<dbReference type="Gene3D" id="1.10.472.10">
    <property type="entry name" value="Cyclin-like"/>
    <property type="match status" value="2"/>
</dbReference>
<dbReference type="Pfam" id="PF06999">
    <property type="entry name" value="Suc_Fer-like"/>
    <property type="match status" value="1"/>
</dbReference>
<evidence type="ECO:0000313" key="17">
    <source>
        <dbReference type="Proteomes" id="UP000591131"/>
    </source>
</evidence>
<name>A0A7J6LM50_PERCH</name>
<dbReference type="EMBL" id="JAAPAO010000416">
    <property type="protein sequence ID" value="KAF4660355.1"/>
    <property type="molecule type" value="Genomic_DNA"/>
</dbReference>
<keyword evidence="10 14" id="KW-1133">Transmembrane helix</keyword>
<feature type="transmembrane region" description="Helical" evidence="14">
    <location>
        <begin position="1157"/>
        <end position="1176"/>
    </location>
</feature>
<comment type="similarity">
    <text evidence="3">Belongs to the ALG6/ALG8 glucosyltransferase family.</text>
</comment>
<keyword evidence="8 14" id="KW-0812">Transmembrane</keyword>
<keyword evidence="9" id="KW-0256">Endoplasmic reticulum</keyword>
<dbReference type="GO" id="GO:0006487">
    <property type="term" value="P:protein N-linked glycosylation"/>
    <property type="evidence" value="ECO:0007669"/>
    <property type="project" value="TreeGrafter"/>
</dbReference>
<feature type="transmembrane region" description="Helical" evidence="14">
    <location>
        <begin position="1104"/>
        <end position="1123"/>
    </location>
</feature>
<comment type="caution">
    <text evidence="16">The sequence shown here is derived from an EMBL/GenBank/DDBJ whole genome shotgun (WGS) entry which is preliminary data.</text>
</comment>
<evidence type="ECO:0000256" key="9">
    <source>
        <dbReference type="ARBA" id="ARBA00022824"/>
    </source>
</evidence>
<dbReference type="InterPro" id="IPR004367">
    <property type="entry name" value="Cyclin_C-dom"/>
</dbReference>
<dbReference type="SUPFAM" id="SSF52833">
    <property type="entry name" value="Thioredoxin-like"/>
    <property type="match status" value="1"/>
</dbReference>
<dbReference type="GO" id="GO:0051301">
    <property type="term" value="P:cell division"/>
    <property type="evidence" value="ECO:0007669"/>
    <property type="project" value="UniProtKB-KW"/>
</dbReference>
<dbReference type="InterPro" id="IPR013763">
    <property type="entry name" value="Cyclin-like_dom"/>
</dbReference>
<dbReference type="InterPro" id="IPR048258">
    <property type="entry name" value="Cyclins_cyclin-box"/>
</dbReference>
<dbReference type="Gene3D" id="3.40.30.10">
    <property type="entry name" value="Glutaredoxin"/>
    <property type="match status" value="1"/>
</dbReference>
<comment type="pathway">
    <text evidence="2">Protein modification; protein glycosylation.</text>
</comment>
<dbReference type="AlphaFoldDB" id="A0A7J6LM50"/>
<feature type="transmembrane region" description="Helical" evidence="14">
    <location>
        <begin position="1058"/>
        <end position="1077"/>
    </location>
</feature>
<accession>A0A7J6LM50</accession>
<keyword evidence="5" id="KW-0132">Cell division</keyword>
<gene>
    <name evidence="16" type="primary">ALG8</name>
    <name evidence="16" type="ORF">FOL47_007189</name>
</gene>
<keyword evidence="13" id="KW-0131">Cell cycle</keyword>
<keyword evidence="7 16" id="KW-0808">Transferase</keyword>
<dbReference type="EC" id="2.4.1.265" evidence="4"/>
<feature type="transmembrane region" description="Helical" evidence="14">
    <location>
        <begin position="696"/>
        <end position="716"/>
    </location>
</feature>
<dbReference type="SMART" id="SM00385">
    <property type="entry name" value="CYCLIN"/>
    <property type="match status" value="2"/>
</dbReference>
<keyword evidence="12 14" id="KW-0472">Membrane</keyword>
<evidence type="ECO:0000256" key="7">
    <source>
        <dbReference type="ARBA" id="ARBA00022679"/>
    </source>
</evidence>
<evidence type="ECO:0000256" key="2">
    <source>
        <dbReference type="ARBA" id="ARBA00004922"/>
    </source>
</evidence>
<dbReference type="InterPro" id="IPR036249">
    <property type="entry name" value="Thioredoxin-like_sf"/>
</dbReference>
<evidence type="ECO:0000256" key="13">
    <source>
        <dbReference type="ARBA" id="ARBA00023306"/>
    </source>
</evidence>
<feature type="transmembrane region" description="Helical" evidence="14">
    <location>
        <begin position="939"/>
        <end position="961"/>
    </location>
</feature>
<dbReference type="Pfam" id="PF02984">
    <property type="entry name" value="Cyclin_C"/>
    <property type="match status" value="1"/>
</dbReference>
<dbReference type="CDD" id="cd03062">
    <property type="entry name" value="TRX_Fd_Sucrase"/>
    <property type="match status" value="1"/>
</dbReference>
<feature type="domain" description="Cyclin-like" evidence="15">
    <location>
        <begin position="558"/>
        <end position="635"/>
    </location>
</feature>
<organism evidence="16 17">
    <name type="scientific">Perkinsus chesapeaki</name>
    <name type="common">Clam parasite</name>
    <name type="synonym">Perkinsus andrewsi</name>
    <dbReference type="NCBI Taxonomy" id="330153"/>
    <lineage>
        <taxon>Eukaryota</taxon>
        <taxon>Sar</taxon>
        <taxon>Alveolata</taxon>
        <taxon>Perkinsozoa</taxon>
        <taxon>Perkinsea</taxon>
        <taxon>Perkinsida</taxon>
        <taxon>Perkinsidae</taxon>
        <taxon>Perkinsus</taxon>
    </lineage>
</organism>
<evidence type="ECO:0000256" key="4">
    <source>
        <dbReference type="ARBA" id="ARBA00011938"/>
    </source>
</evidence>
<dbReference type="UniPathway" id="UPA00378"/>
<feature type="transmembrane region" description="Helical" evidence="14">
    <location>
        <begin position="1027"/>
        <end position="1046"/>
    </location>
</feature>
<dbReference type="GO" id="GO:0042283">
    <property type="term" value="F:dolichyl pyrophosphate Glc1Man9GlcNAc2 alpha-1,3-glucosyltransferase activity"/>
    <property type="evidence" value="ECO:0007669"/>
    <property type="project" value="UniProtKB-EC"/>
</dbReference>
<dbReference type="InterPro" id="IPR004856">
    <property type="entry name" value="Glyco_trans_ALG6/ALG8"/>
</dbReference>
<feature type="transmembrane region" description="Helical" evidence="14">
    <location>
        <begin position="840"/>
        <end position="858"/>
    </location>
</feature>
<dbReference type="FunFam" id="1.10.472.10:FF:000001">
    <property type="entry name" value="G2/mitotic-specific cyclin"/>
    <property type="match status" value="1"/>
</dbReference>
<evidence type="ECO:0000256" key="10">
    <source>
        <dbReference type="ARBA" id="ARBA00022989"/>
    </source>
</evidence>
<feature type="domain" description="Cyclin-like" evidence="15">
    <location>
        <begin position="459"/>
        <end position="545"/>
    </location>
</feature>
<feature type="transmembrane region" description="Helical" evidence="14">
    <location>
        <begin position="901"/>
        <end position="919"/>
    </location>
</feature>
<evidence type="ECO:0000313" key="16">
    <source>
        <dbReference type="EMBL" id="KAF4660355.1"/>
    </source>
</evidence>
<evidence type="ECO:0000256" key="14">
    <source>
        <dbReference type="SAM" id="Phobius"/>
    </source>
</evidence>
<dbReference type="InterPro" id="IPR009737">
    <property type="entry name" value="Aim32/Apd1-like"/>
</dbReference>
<evidence type="ECO:0000256" key="8">
    <source>
        <dbReference type="ARBA" id="ARBA00022692"/>
    </source>
</evidence>
<dbReference type="PANTHER" id="PTHR12413:SF2">
    <property type="entry name" value="DOLICHYL PYROPHOSPHATE GLC1MAN9GLCNAC2 ALPHA-1,3-GLUCOSYLTRANSFERASE-RELATED"/>
    <property type="match status" value="1"/>
</dbReference>
<dbReference type="PANTHER" id="PTHR12413">
    <property type="entry name" value="DOLICHYL GLYCOSYLTRANSFERASE"/>
    <property type="match status" value="1"/>
</dbReference>
<dbReference type="InterPro" id="IPR006671">
    <property type="entry name" value="Cyclin_N"/>
</dbReference>
<dbReference type="Proteomes" id="UP000591131">
    <property type="component" value="Unassembled WGS sequence"/>
</dbReference>
<keyword evidence="17" id="KW-1185">Reference proteome</keyword>
<evidence type="ECO:0000256" key="5">
    <source>
        <dbReference type="ARBA" id="ARBA00022618"/>
    </source>
</evidence>
<keyword evidence="11" id="KW-0195">Cyclin</keyword>
<evidence type="ECO:0000259" key="15">
    <source>
        <dbReference type="SMART" id="SM00385"/>
    </source>
</evidence>
<dbReference type="PROSITE" id="PS00292">
    <property type="entry name" value="CYCLINS"/>
    <property type="match status" value="1"/>
</dbReference>
<feature type="transmembrane region" description="Helical" evidence="14">
    <location>
        <begin position="1188"/>
        <end position="1210"/>
    </location>
</feature>
<dbReference type="CDD" id="cd20537">
    <property type="entry name" value="CYCLIN_CCNO-like_rpt2"/>
    <property type="match status" value="1"/>
</dbReference>
<protein>
    <recommendedName>
        <fullName evidence="4">dolichyl-P-Glc:Glc1Man9GlcNAc2-PP-dolichol alpha-1,3-glucosyltransferase</fullName>
        <ecNumber evidence="4">2.4.1.265</ecNumber>
    </recommendedName>
</protein>
<evidence type="ECO:0000256" key="6">
    <source>
        <dbReference type="ARBA" id="ARBA00022676"/>
    </source>
</evidence>
<dbReference type="GO" id="GO:0005789">
    <property type="term" value="C:endoplasmic reticulum membrane"/>
    <property type="evidence" value="ECO:0007669"/>
    <property type="project" value="UniProtKB-SubCell"/>
</dbReference>
<feature type="transmembrane region" description="Helical" evidence="14">
    <location>
        <begin position="870"/>
        <end position="895"/>
    </location>
</feature>
<evidence type="ECO:0000256" key="3">
    <source>
        <dbReference type="ARBA" id="ARBA00008715"/>
    </source>
</evidence>
<keyword evidence="6" id="KW-0328">Glycosyltransferase</keyword>
<evidence type="ECO:0000256" key="1">
    <source>
        <dbReference type="ARBA" id="ARBA00004477"/>
    </source>
</evidence>